<comment type="subcellular location">
    <subcellularLocation>
        <location evidence="1">Nucleus</location>
    </subcellularLocation>
</comment>
<dbReference type="InterPro" id="IPR002738">
    <property type="entry name" value="RNase_P_p30"/>
</dbReference>
<dbReference type="InterPro" id="IPR016195">
    <property type="entry name" value="Pol/histidinol_Pase-like"/>
</dbReference>
<evidence type="ECO:0000313" key="8">
    <source>
        <dbReference type="Proteomes" id="UP001157006"/>
    </source>
</evidence>
<dbReference type="AlphaFoldDB" id="A0AAV0Z8L5"/>
<evidence type="ECO:0000256" key="3">
    <source>
        <dbReference type="ARBA" id="ARBA00022694"/>
    </source>
</evidence>
<dbReference type="EMBL" id="OX451735">
    <property type="protein sequence ID" value="CAI8592382.1"/>
    <property type="molecule type" value="Genomic_DNA"/>
</dbReference>
<dbReference type="GO" id="GO:0005655">
    <property type="term" value="C:nucleolar ribonuclease P complex"/>
    <property type="evidence" value="ECO:0007669"/>
    <property type="project" value="TreeGrafter"/>
</dbReference>
<protein>
    <submittedName>
        <fullName evidence="7">Uncharacterized protein</fullName>
    </submittedName>
</protein>
<keyword evidence="3" id="KW-0819">tRNA processing</keyword>
<dbReference type="PANTHER" id="PTHR13031:SF0">
    <property type="entry name" value="RIBONUCLEASE P PROTEIN SUBUNIT P30"/>
    <property type="match status" value="1"/>
</dbReference>
<dbReference type="FunFam" id="3.20.20.140:FF:000044">
    <property type="entry name" value="Polymerase/histidinol phosphatase-like protein"/>
    <property type="match status" value="1"/>
</dbReference>
<dbReference type="SUPFAM" id="SSF89550">
    <property type="entry name" value="PHP domain-like"/>
    <property type="match status" value="1"/>
</dbReference>
<organism evidence="7 8">
    <name type="scientific">Vicia faba</name>
    <name type="common">Broad bean</name>
    <name type="synonym">Faba vulgaris</name>
    <dbReference type="NCBI Taxonomy" id="3906"/>
    <lineage>
        <taxon>Eukaryota</taxon>
        <taxon>Viridiplantae</taxon>
        <taxon>Streptophyta</taxon>
        <taxon>Embryophyta</taxon>
        <taxon>Tracheophyta</taxon>
        <taxon>Spermatophyta</taxon>
        <taxon>Magnoliopsida</taxon>
        <taxon>eudicotyledons</taxon>
        <taxon>Gunneridae</taxon>
        <taxon>Pentapetalae</taxon>
        <taxon>rosids</taxon>
        <taxon>fabids</taxon>
        <taxon>Fabales</taxon>
        <taxon>Fabaceae</taxon>
        <taxon>Papilionoideae</taxon>
        <taxon>50 kb inversion clade</taxon>
        <taxon>NPAAA clade</taxon>
        <taxon>Hologalegina</taxon>
        <taxon>IRL clade</taxon>
        <taxon>Fabeae</taxon>
        <taxon>Vicia</taxon>
    </lineage>
</organism>
<dbReference type="PANTHER" id="PTHR13031">
    <property type="entry name" value="RIBONUCLEASE P SUBUNIT P30"/>
    <property type="match status" value="1"/>
</dbReference>
<keyword evidence="5" id="KW-0539">Nucleus</keyword>
<evidence type="ECO:0000256" key="2">
    <source>
        <dbReference type="ARBA" id="ARBA00007331"/>
    </source>
</evidence>
<feature type="region of interest" description="Disordered" evidence="6">
    <location>
        <begin position="369"/>
        <end position="389"/>
    </location>
</feature>
<dbReference type="Proteomes" id="UP001157006">
    <property type="component" value="Chromosome 1S"/>
</dbReference>
<dbReference type="GO" id="GO:0003723">
    <property type="term" value="F:RNA binding"/>
    <property type="evidence" value="ECO:0007669"/>
    <property type="project" value="TreeGrafter"/>
</dbReference>
<gene>
    <name evidence="7" type="ORF">VFH_I037160</name>
</gene>
<feature type="region of interest" description="Disordered" evidence="6">
    <location>
        <begin position="666"/>
        <end position="689"/>
    </location>
</feature>
<feature type="region of interest" description="Disordered" evidence="6">
    <location>
        <begin position="478"/>
        <end position="504"/>
    </location>
</feature>
<proteinExistence type="inferred from homology"/>
<reference evidence="7 8" key="1">
    <citation type="submission" date="2023-01" db="EMBL/GenBank/DDBJ databases">
        <authorList>
            <person name="Kreplak J."/>
        </authorList>
    </citation>
    <scope>NUCLEOTIDE SEQUENCE [LARGE SCALE GENOMIC DNA]</scope>
</reference>
<dbReference type="GO" id="GO:0008033">
    <property type="term" value="P:tRNA processing"/>
    <property type="evidence" value="ECO:0007669"/>
    <property type="project" value="UniProtKB-KW"/>
</dbReference>
<accession>A0AAV0Z8L5</accession>
<evidence type="ECO:0000256" key="4">
    <source>
        <dbReference type="ARBA" id="ARBA00022801"/>
    </source>
</evidence>
<feature type="compositionally biased region" description="Polar residues" evidence="6">
    <location>
        <begin position="480"/>
        <end position="492"/>
    </location>
</feature>
<evidence type="ECO:0000256" key="5">
    <source>
        <dbReference type="ARBA" id="ARBA00023242"/>
    </source>
</evidence>
<comment type="similarity">
    <text evidence="2">Belongs to the eukaryotic/archaeal RNase P protein component 3 family.</text>
</comment>
<dbReference type="GO" id="GO:0016787">
    <property type="term" value="F:hydrolase activity"/>
    <property type="evidence" value="ECO:0007669"/>
    <property type="project" value="UniProtKB-KW"/>
</dbReference>
<name>A0AAV0Z8L5_VICFA</name>
<evidence type="ECO:0000256" key="1">
    <source>
        <dbReference type="ARBA" id="ARBA00004123"/>
    </source>
</evidence>
<sequence>MGFFDLNIPYPETSTKSEKSTVENNRTRLAVKAMELGYTGIAYNRTMKGVMSDKHRCSISPLSLTTLLNIVPFLSSSAKLHRDLLGVQSSTPFRQYTRLTVCVENPLQGNALNDGNPILKSYDLVAVKPLNQTAFDIACERMAVDIISIDFSAKLPFRLKQSMVKMATQRGVVFEVSYSGLIADVQLRRQLISGSKLLIDWTRGRDIVFSSAAPSVNELRGPCDVANLLLLFGLSKEQAKASISNNCRVLLANALRRKRFHKEAIRVEVLSSNSQSKEARHQELLKWDPLSSGEGDILLDDMENSRSISSKAPKTTKAIDFVSVLDSLPSQGYQVQNFIPANDTFSLFSINMVNSVSVAENVNRSTHVPNNITEQPNRPDVCPKQDQSSSLNDITKHHIVRCGNIFEKNIPSGTTEAFHSEVIETETNGAKLELQNSIDSDVQMDDMEKSFITPCKASTIAKATVDSYNDGNLLPVAENVDQSKPVPNNSTEQPDRLEVSPEQDERSLFDTVKTHHDVGCDDVFEKNIHNRTIEVFNTKVEIDTQTNGTPFEAKARVSQSDLCISSNLLDTVKPQENEKLIISSDDPNNIDEKLEVLTPSVGIIFPAPEHEKDKENNTDVNFNAHFATMLENLPKEDFKTSEHAVLDMNRSTSETPVEYKQFNKRETDSVEVDEMPHQTPSDKMNTEDDSTVAIHSSPEAMMEDTKFGEVNTYSDQLASVRSVSGRVRVKRRTPPLLFPLRRLLNTVPFKKRCKKLKRRTNPE</sequence>
<keyword evidence="8" id="KW-1185">Reference proteome</keyword>
<evidence type="ECO:0000313" key="7">
    <source>
        <dbReference type="EMBL" id="CAI8592382.1"/>
    </source>
</evidence>
<keyword evidence="4" id="KW-0378">Hydrolase</keyword>
<evidence type="ECO:0000256" key="6">
    <source>
        <dbReference type="SAM" id="MobiDB-lite"/>
    </source>
</evidence>
<dbReference type="Gene3D" id="3.20.20.140">
    <property type="entry name" value="Metal-dependent hydrolases"/>
    <property type="match status" value="1"/>
</dbReference>
<dbReference type="Pfam" id="PF01876">
    <property type="entry name" value="RNase_P_p30"/>
    <property type="match status" value="1"/>
</dbReference>
<feature type="compositionally biased region" description="Basic and acidic residues" evidence="6">
    <location>
        <begin position="493"/>
        <end position="504"/>
    </location>
</feature>